<dbReference type="SUPFAM" id="SSF82153">
    <property type="entry name" value="FAS1 domain"/>
    <property type="match status" value="2"/>
</dbReference>
<dbReference type="PROSITE" id="PS50213">
    <property type="entry name" value="FAS1"/>
    <property type="match status" value="1"/>
</dbReference>
<reference evidence="5 6" key="1">
    <citation type="submission" date="2024-01" db="EMBL/GenBank/DDBJ databases">
        <authorList>
            <consortium name="Genoscope - CEA"/>
            <person name="William W."/>
        </authorList>
    </citation>
    <scope>NUCLEOTIDE SEQUENCE [LARGE SCALE GENOMIC DNA]</scope>
    <source>
        <strain evidence="5 6">29B2s-10</strain>
    </source>
</reference>
<gene>
    <name evidence="5" type="ORF">CAAN4_C13454</name>
</gene>
<feature type="region of interest" description="Disordered" evidence="1">
    <location>
        <begin position="955"/>
        <end position="1002"/>
    </location>
</feature>
<keyword evidence="2" id="KW-0472">Membrane</keyword>
<feature type="signal peptide" evidence="3">
    <location>
        <begin position="1"/>
        <end position="19"/>
    </location>
</feature>
<protein>
    <recommendedName>
        <fullName evidence="4">FAS1 domain-containing protein</fullName>
    </recommendedName>
</protein>
<keyword evidence="3" id="KW-0732">Signal</keyword>
<feature type="chain" id="PRO_5045901825" description="FAS1 domain-containing protein" evidence="3">
    <location>
        <begin position="20"/>
        <end position="1002"/>
    </location>
</feature>
<proteinExistence type="predicted"/>
<dbReference type="Pfam" id="PF02469">
    <property type="entry name" value="Fasciclin"/>
    <property type="match status" value="1"/>
</dbReference>
<dbReference type="InterPro" id="IPR036378">
    <property type="entry name" value="FAS1_dom_sf"/>
</dbReference>
<feature type="compositionally biased region" description="Basic and acidic residues" evidence="1">
    <location>
        <begin position="992"/>
        <end position="1002"/>
    </location>
</feature>
<sequence length="1002" mass="112948">MLMWHTSLLWYWLLSSTIAQVIPEPIENEPPSTIIDILSSQVEYSYFLRVLQRNGMIPVINQLQNITLLAPVNSAFAGVSSLNIDWDNNSLLRYILDQPVSTINLANESTVFNTLYDLNSYPLLISRDQQSLEYLIDQEAAIVELDVYAIHQNSYIQGIDKLLPHKPSMCDLLMSNDMVSINGHSILFIKSLLSSLFEKSTSIDKHKKKKDKKKKDDFPTSCDSFFNQTGTFFIPTDDYVLQSLTDLQYKYYTSLFQSNDSPHYDSTKQAEIDIKSSIIELLENLMLNDLVVGTNSSQHTSVNGQMVYNITTSKWSQTIALNGTIHSTSHASNLVLSDGVFHLFDIENNQPTSFFDSLNIPIASMTPMRALYAFHFSNVVEELYFRNLDYLVDGSSINQTILINIEDRDDVPDNEALSSSPISIESFSSKQTLLYQFLDEYIDISESPSHFLVDSKLCSKKRIGDCFKVKFSISQDDITINDVAQTIGYPIKTENHSIIYVTNREVPTPGSLKHSLVEIISNNDASKYFPHIDIDQHSCLELFSYLNRFDLFSLPDNGKGYSLFLPCGKPCVDSNKKSNSPWGELGLTLTHLQQNPTKLEQVLKGMIVKGTIYSNFNDDDKNYKNLNNDKYYVKDFGFAEDSGNHLIGLNETILSVPLNSDILFNQGVAHITSNMILPNDLTINISDLIKTTIHSSDDLSFLNLIEKYPKLANKLNLDGTSNESKFSLLVPNSETLLAYNITQSFDRLLDFLEFHLIPESELGSLLSCIDGDKSKIGNITSNEHIIKTNFSDTSLSCHQGNGKTYLQLRNMKDFSTLSYDKSHEVHIVSYGCTTSKRSDGNPQACVFLIDKPLNLNWLDKPSGNFLHVYLGMVSVGIGIVVGLIIFGLVMLGVAYCLERNNKQKQNVLSSDIFSTSNKPSYMDVRSSEEILSGYDGGYETDDDMLRSEHERLLPTYNKKKKKRNNEGYGSISDDLQPAEPRPINGKSIKSALNRERNLPSMF</sequence>
<evidence type="ECO:0000256" key="1">
    <source>
        <dbReference type="SAM" id="MobiDB-lite"/>
    </source>
</evidence>
<evidence type="ECO:0000259" key="4">
    <source>
        <dbReference type="PROSITE" id="PS50213"/>
    </source>
</evidence>
<feature type="domain" description="FAS1" evidence="4">
    <location>
        <begin position="31"/>
        <end position="163"/>
    </location>
</feature>
<evidence type="ECO:0000256" key="2">
    <source>
        <dbReference type="SAM" id="Phobius"/>
    </source>
</evidence>
<dbReference type="EMBL" id="OZ004255">
    <property type="protein sequence ID" value="CAK7901737.1"/>
    <property type="molecule type" value="Genomic_DNA"/>
</dbReference>
<dbReference type="Gene3D" id="2.30.180.10">
    <property type="entry name" value="FAS1 domain"/>
    <property type="match status" value="2"/>
</dbReference>
<evidence type="ECO:0000313" key="6">
    <source>
        <dbReference type="Proteomes" id="UP001497600"/>
    </source>
</evidence>
<keyword evidence="6" id="KW-1185">Reference proteome</keyword>
<evidence type="ECO:0000256" key="3">
    <source>
        <dbReference type="SAM" id="SignalP"/>
    </source>
</evidence>
<organism evidence="5 6">
    <name type="scientific">[Candida] anglica</name>
    <dbReference type="NCBI Taxonomy" id="148631"/>
    <lineage>
        <taxon>Eukaryota</taxon>
        <taxon>Fungi</taxon>
        <taxon>Dikarya</taxon>
        <taxon>Ascomycota</taxon>
        <taxon>Saccharomycotina</taxon>
        <taxon>Pichiomycetes</taxon>
        <taxon>Debaryomycetaceae</taxon>
        <taxon>Kurtzmaniella</taxon>
    </lineage>
</organism>
<evidence type="ECO:0000313" key="5">
    <source>
        <dbReference type="EMBL" id="CAK7901737.1"/>
    </source>
</evidence>
<name>A0ABP0E9Y5_9ASCO</name>
<keyword evidence="2" id="KW-1133">Transmembrane helix</keyword>
<keyword evidence="2" id="KW-0812">Transmembrane</keyword>
<dbReference type="SMART" id="SM00554">
    <property type="entry name" value="FAS1"/>
    <property type="match status" value="1"/>
</dbReference>
<feature type="transmembrane region" description="Helical" evidence="2">
    <location>
        <begin position="868"/>
        <end position="897"/>
    </location>
</feature>
<dbReference type="InterPro" id="IPR000782">
    <property type="entry name" value="FAS1_domain"/>
</dbReference>
<dbReference type="Proteomes" id="UP001497600">
    <property type="component" value="Chromosome C"/>
</dbReference>
<accession>A0ABP0E9Y5</accession>